<dbReference type="CDD" id="cd07812">
    <property type="entry name" value="SRPBCC"/>
    <property type="match status" value="1"/>
</dbReference>
<dbReference type="EMBL" id="BARS01055032">
    <property type="protein sequence ID" value="GAG42529.1"/>
    <property type="molecule type" value="Genomic_DNA"/>
</dbReference>
<gene>
    <name evidence="1" type="ORF">S01H1_81338</name>
</gene>
<dbReference type="AlphaFoldDB" id="X0XH77"/>
<proteinExistence type="predicted"/>
<dbReference type="Gene3D" id="3.30.530.20">
    <property type="match status" value="1"/>
</dbReference>
<dbReference type="InterPro" id="IPR023393">
    <property type="entry name" value="START-like_dom_sf"/>
</dbReference>
<accession>X0XH77</accession>
<dbReference type="SUPFAM" id="SSF55961">
    <property type="entry name" value="Bet v1-like"/>
    <property type="match status" value="1"/>
</dbReference>
<comment type="caution">
    <text evidence="1">The sequence shown here is derived from an EMBL/GenBank/DDBJ whole genome shotgun (WGS) entry which is preliminary data.</text>
</comment>
<evidence type="ECO:0008006" key="2">
    <source>
        <dbReference type="Google" id="ProtNLM"/>
    </source>
</evidence>
<organism evidence="1">
    <name type="scientific">marine sediment metagenome</name>
    <dbReference type="NCBI Taxonomy" id="412755"/>
    <lineage>
        <taxon>unclassified sequences</taxon>
        <taxon>metagenomes</taxon>
        <taxon>ecological metagenomes</taxon>
    </lineage>
</organism>
<protein>
    <recommendedName>
        <fullName evidence="2">Coenzyme Q-binding protein COQ10 START domain-containing protein</fullName>
    </recommendedName>
</protein>
<dbReference type="Pfam" id="PF10604">
    <property type="entry name" value="Polyketide_cyc2"/>
    <property type="match status" value="1"/>
</dbReference>
<name>X0XH77_9ZZZZ</name>
<reference evidence="1" key="1">
    <citation type="journal article" date="2014" name="Front. Microbiol.">
        <title>High frequency of phylogenetically diverse reductive dehalogenase-homologous genes in deep subseafloor sedimentary metagenomes.</title>
        <authorList>
            <person name="Kawai M."/>
            <person name="Futagami T."/>
            <person name="Toyoda A."/>
            <person name="Takaki Y."/>
            <person name="Nishi S."/>
            <person name="Hori S."/>
            <person name="Arai W."/>
            <person name="Tsubouchi T."/>
            <person name="Morono Y."/>
            <person name="Uchiyama I."/>
            <person name="Ito T."/>
            <person name="Fujiyama A."/>
            <person name="Inagaki F."/>
            <person name="Takami H."/>
        </authorList>
    </citation>
    <scope>NUCLEOTIDE SEQUENCE</scope>
    <source>
        <strain evidence="1">Expedition CK06-06</strain>
    </source>
</reference>
<evidence type="ECO:0000313" key="1">
    <source>
        <dbReference type="EMBL" id="GAG42529.1"/>
    </source>
</evidence>
<dbReference type="InterPro" id="IPR019587">
    <property type="entry name" value="Polyketide_cyclase/dehydratase"/>
</dbReference>
<sequence length="145" mass="16403">MPLIRKSIDIAASPQNVFDYATDSSTQPDWITFIREVEITSGDAKSEGTTDRCLFKLGPRAQTLDAVWTEYDPPRSFARKATSGPEMEGRMTFEPRDDGTYVEWTVDYRPPMGPLGALIDALFMNRLFQNEMEESLESLKARLEG</sequence>